<organism evidence="4 5">
    <name type="scientific">Chryseobacterium bernardetii</name>
    <dbReference type="NCBI Taxonomy" id="1241978"/>
    <lineage>
        <taxon>Bacteria</taxon>
        <taxon>Pseudomonadati</taxon>
        <taxon>Bacteroidota</taxon>
        <taxon>Flavobacteriia</taxon>
        <taxon>Flavobacteriales</taxon>
        <taxon>Weeksellaceae</taxon>
        <taxon>Chryseobacterium group</taxon>
        <taxon>Chryseobacterium</taxon>
    </lineage>
</organism>
<dbReference type="InterPro" id="IPR001375">
    <property type="entry name" value="Peptidase_S9_cat"/>
</dbReference>
<dbReference type="EMBL" id="CP033932">
    <property type="protein sequence ID" value="AZB26905.1"/>
    <property type="molecule type" value="Genomic_DNA"/>
</dbReference>
<dbReference type="RefSeq" id="WP_123871810.1">
    <property type="nucleotide sequence ID" value="NZ_CP033932.1"/>
</dbReference>
<feature type="signal peptide" evidence="2">
    <location>
        <begin position="1"/>
        <end position="23"/>
    </location>
</feature>
<dbReference type="SUPFAM" id="SSF82171">
    <property type="entry name" value="DPP6 N-terminal domain-like"/>
    <property type="match status" value="1"/>
</dbReference>
<evidence type="ECO:0000313" key="5">
    <source>
        <dbReference type="Proteomes" id="UP000271193"/>
    </source>
</evidence>
<protein>
    <submittedName>
        <fullName evidence="4">S9 family peptidase</fullName>
    </submittedName>
</protein>
<dbReference type="PANTHER" id="PTHR42776:SF27">
    <property type="entry name" value="DIPEPTIDYL PEPTIDASE FAMILY MEMBER 6"/>
    <property type="match status" value="1"/>
</dbReference>
<evidence type="ECO:0000313" key="4">
    <source>
        <dbReference type="EMBL" id="AZB26905.1"/>
    </source>
</evidence>
<keyword evidence="2" id="KW-0732">Signal</keyword>
<gene>
    <name evidence="4" type="ORF">EG339_21115</name>
</gene>
<evidence type="ECO:0000256" key="2">
    <source>
        <dbReference type="SAM" id="SignalP"/>
    </source>
</evidence>
<dbReference type="GeneID" id="99067308"/>
<dbReference type="Pfam" id="PF00326">
    <property type="entry name" value="Peptidase_S9"/>
    <property type="match status" value="1"/>
</dbReference>
<dbReference type="PANTHER" id="PTHR42776">
    <property type="entry name" value="SERINE PEPTIDASE S9 FAMILY MEMBER"/>
    <property type="match status" value="1"/>
</dbReference>
<accession>A0A3G6TCD1</accession>
<proteinExistence type="predicted"/>
<dbReference type="GO" id="GO:0004252">
    <property type="term" value="F:serine-type endopeptidase activity"/>
    <property type="evidence" value="ECO:0007669"/>
    <property type="project" value="TreeGrafter"/>
</dbReference>
<feature type="chain" id="PRO_5018040417" evidence="2">
    <location>
        <begin position="24"/>
        <end position="833"/>
    </location>
</feature>
<dbReference type="SUPFAM" id="SSF53474">
    <property type="entry name" value="alpha/beta-Hydrolases"/>
    <property type="match status" value="1"/>
</dbReference>
<dbReference type="AlphaFoldDB" id="A0A3G6TCD1"/>
<keyword evidence="5" id="KW-1185">Reference proteome</keyword>
<name>A0A3G6TCD1_9FLAO</name>
<dbReference type="Gene3D" id="3.40.50.1820">
    <property type="entry name" value="alpha/beta hydrolase"/>
    <property type="match status" value="1"/>
</dbReference>
<evidence type="ECO:0000256" key="1">
    <source>
        <dbReference type="ARBA" id="ARBA00022801"/>
    </source>
</evidence>
<evidence type="ECO:0000259" key="3">
    <source>
        <dbReference type="Pfam" id="PF00326"/>
    </source>
</evidence>
<keyword evidence="1" id="KW-0378">Hydrolase</keyword>
<dbReference type="GO" id="GO:0006508">
    <property type="term" value="P:proteolysis"/>
    <property type="evidence" value="ECO:0007669"/>
    <property type="project" value="InterPro"/>
</dbReference>
<feature type="domain" description="Peptidase S9 prolyl oligopeptidase catalytic" evidence="3">
    <location>
        <begin position="651"/>
        <end position="818"/>
    </location>
</feature>
<dbReference type="KEGG" id="cben:EG339_21115"/>
<reference evidence="5" key="1">
    <citation type="submission" date="2018-11" db="EMBL/GenBank/DDBJ databases">
        <title>Proposal to divide the Flavobacteriaceae and reorganize its genera based on Amino Acid Identity values calculated from whole genome sequences.</title>
        <authorList>
            <person name="Nicholson A.C."/>
            <person name="Gulvik C.A."/>
            <person name="Whitney A.M."/>
            <person name="Humrighouse B.W."/>
            <person name="Bell M."/>
            <person name="Holmes B."/>
            <person name="Steigerwalt A.G."/>
            <person name="Villarma A."/>
            <person name="Sheth M."/>
            <person name="Batra D."/>
            <person name="Pryor J."/>
            <person name="Bernardet J.-F."/>
            <person name="Hugo C."/>
            <person name="Kampfer P."/>
            <person name="Newman J."/>
            <person name="McQuiston J.R."/>
        </authorList>
    </citation>
    <scope>NUCLEOTIDE SEQUENCE [LARGE SCALE GENOMIC DNA]</scope>
    <source>
        <strain evidence="5">G0229</strain>
    </source>
</reference>
<dbReference type="Proteomes" id="UP000271193">
    <property type="component" value="Chromosome"/>
</dbReference>
<sequence>MLTIIKILLLFTGCICVSGQSYPDTITAWKTKFAKLGGAPKLSPAGKWISINKFSRNATDTTYVAESLSGKNLHKIAGSATFLNDQLVIGKNRDNVEVINLKNGSKSLHENISNVYALTALNRYALLTRAKTIEIYDQSGKLEQLNNIEGFGINKQNRLYVVRKVENSHEIWDLSSKHIRCAYSTPHNIRKTDISISGDKLFITEGIKGEPDDQLVIIGTTGTDIKIPIPKLAEISFTEIQKGKAFLLEAKVKFDEIQKEDVEIWYGNDTYLGQDKLYFKAKSQKFWFYNPTKSIIKELTSTKGFEVKALNNERFFLTYIPRKDFNYLTSNLSPEDLNDAQIYDSFSDTFIPIGNFKAVRRLNRRKVHKTIFEQIISSPDGARFLASTDGIKWTLFHVSGKIKRVIEKEGLELPVFSQDGENIFFESSDDFWIYNLKKEQLSPMNIAHGQITRIKNNVYKNDNRAPSLSVQEPLLVEGYSLLNNTTSYYLIENRKSKTVIPSTDNRINHIVFDQKFRNFYTVEENFNKPPFLRHYSGAKTAKIIMECYSHDKSAKRIKQEIISFDAIGKKLNGILYYPTNFDPKRIYPMVVHIYQRQRQESNEYLSPNNEFPVGFQIRTLIERGYFVFLPDILYNDSGTGLSALECVERGLDRVLKNPNINATKIGLGGHSHGGYETNFIATHSNRFATYVSGAGNSDIIRSYYSYNYNFISPFYWQFENEQYELGKSVAEDKSLYLKNSPILNVEKMNAPILLWAGKKDENIQWDQVMEFFIGLKRYKKDVIALFYPNQSHAFINGTSAEQDLSTRIIQWWDYHLKNEKNIDWINQLKKDAD</sequence>
<dbReference type="InterPro" id="IPR029058">
    <property type="entry name" value="AB_hydrolase_fold"/>
</dbReference>